<evidence type="ECO:0000313" key="2">
    <source>
        <dbReference type="Proteomes" id="UP000247746"/>
    </source>
</evidence>
<gene>
    <name evidence="1" type="ORF">DFP82_10135</name>
</gene>
<proteinExistence type="predicted"/>
<reference evidence="1 2" key="1">
    <citation type="submission" date="2018-06" db="EMBL/GenBank/DDBJ databases">
        <title>Genomic Encyclopedia of Type Strains, Phase III (KMG-III): the genomes of soil and plant-associated and newly described type strains.</title>
        <authorList>
            <person name="Whitman W."/>
        </authorList>
    </citation>
    <scope>NUCLEOTIDE SEQUENCE [LARGE SCALE GENOMIC DNA]</scope>
    <source>
        <strain evidence="1 2">CECT 5889</strain>
    </source>
</reference>
<evidence type="ECO:0000313" key="1">
    <source>
        <dbReference type="EMBL" id="PYE40724.1"/>
    </source>
</evidence>
<comment type="caution">
    <text evidence="1">The sequence shown here is derived from an EMBL/GenBank/DDBJ whole genome shotgun (WGS) entry which is preliminary data.</text>
</comment>
<dbReference type="Proteomes" id="UP000247746">
    <property type="component" value="Unassembled WGS sequence"/>
</dbReference>
<sequence>MVPRNPLFLKVDYFHEPLGLKTQTFNSMSQDAVFL</sequence>
<keyword evidence="2" id="KW-1185">Reference proteome</keyword>
<organism evidence="1 2">
    <name type="scientific">Psychrobacter fozii</name>
    <dbReference type="NCBI Taxonomy" id="198480"/>
    <lineage>
        <taxon>Bacteria</taxon>
        <taxon>Pseudomonadati</taxon>
        <taxon>Pseudomonadota</taxon>
        <taxon>Gammaproteobacteria</taxon>
        <taxon>Moraxellales</taxon>
        <taxon>Moraxellaceae</taxon>
        <taxon>Psychrobacter</taxon>
    </lineage>
</organism>
<name>A0A2V4VZB6_9GAMM</name>
<dbReference type="AlphaFoldDB" id="A0A2V4VZB6"/>
<dbReference type="EMBL" id="QJSU01000001">
    <property type="protein sequence ID" value="PYE40724.1"/>
    <property type="molecule type" value="Genomic_DNA"/>
</dbReference>
<accession>A0A2V4VZB6</accession>
<protein>
    <submittedName>
        <fullName evidence="1">Uncharacterized protein</fullName>
    </submittedName>
</protein>